<evidence type="ECO:0000313" key="2">
    <source>
        <dbReference type="Proteomes" id="UP000061382"/>
    </source>
</evidence>
<dbReference type="KEGG" id="rti:DC20_07945"/>
<sequence length="161" mass="18812">MKYIFVLFIFLATISVSCSRVYRIKYQVFPKRESIKFQNLEDTLKLVIINELSERRLDSVYVLNNFHKFSGKLAVKKDKNYTTIYEYDLKLKNTTLNGVVESFTTCDICMGASKLYKVKSTKLMFCCKDPKHNPNEYEETEEKILAIKKKNKCSKVGLCLD</sequence>
<dbReference type="STRING" id="512763.DC20_07945"/>
<name>A0A0P0CR54_9BACT</name>
<evidence type="ECO:0000313" key="1">
    <source>
        <dbReference type="EMBL" id="ALI98922.1"/>
    </source>
</evidence>
<dbReference type="AlphaFoldDB" id="A0A0P0CR54"/>
<protein>
    <recommendedName>
        <fullName evidence="3">Lipoprotein</fullName>
    </recommendedName>
</protein>
<dbReference type="RefSeq" id="WP_062543337.1">
    <property type="nucleotide sequence ID" value="NZ_CP012643.1"/>
</dbReference>
<evidence type="ECO:0008006" key="3">
    <source>
        <dbReference type="Google" id="ProtNLM"/>
    </source>
</evidence>
<dbReference type="PATRIC" id="fig|512763.3.peg.1748"/>
<gene>
    <name evidence="1" type="ORF">DC20_07945</name>
</gene>
<keyword evidence="2" id="KW-1185">Reference proteome</keyword>
<reference evidence="1 2" key="1">
    <citation type="submission" date="2015-08" db="EMBL/GenBank/DDBJ databases">
        <title>Complete genome sequence of Rufibacter tibetensis strain 1351t, a radiation-resistant bacterium from tibet plateau.</title>
        <authorList>
            <person name="Dai J."/>
        </authorList>
    </citation>
    <scope>NUCLEOTIDE SEQUENCE [LARGE SCALE GENOMIC DNA]</scope>
    <source>
        <strain evidence="1 2">1351</strain>
    </source>
</reference>
<proteinExistence type="predicted"/>
<organism evidence="1 2">
    <name type="scientific">Rufibacter tibetensis</name>
    <dbReference type="NCBI Taxonomy" id="512763"/>
    <lineage>
        <taxon>Bacteria</taxon>
        <taxon>Pseudomonadati</taxon>
        <taxon>Bacteroidota</taxon>
        <taxon>Cytophagia</taxon>
        <taxon>Cytophagales</taxon>
        <taxon>Hymenobacteraceae</taxon>
        <taxon>Rufibacter</taxon>
    </lineage>
</organism>
<accession>A0A0P0CR54</accession>
<dbReference type="Proteomes" id="UP000061382">
    <property type="component" value="Chromosome"/>
</dbReference>
<dbReference type="EMBL" id="CP012643">
    <property type="protein sequence ID" value="ALI98922.1"/>
    <property type="molecule type" value="Genomic_DNA"/>
</dbReference>
<dbReference type="PROSITE" id="PS51257">
    <property type="entry name" value="PROKAR_LIPOPROTEIN"/>
    <property type="match status" value="1"/>
</dbReference>